<accession>A0AA96J7Y1</accession>
<reference evidence="4 5" key="1">
    <citation type="submission" date="2023-09" db="EMBL/GenBank/DDBJ databases">
        <title>Demequina sp. a novel bacteria isolated from Capsicum annuum.</title>
        <authorList>
            <person name="Humaira Z."/>
            <person name="Lee J."/>
            <person name="Cho D."/>
        </authorList>
    </citation>
    <scope>NUCLEOTIDE SEQUENCE</scope>
    <source>
        <strain evidence="3 5">OYTSA14</strain>
        <strain evidence="4">PMTSA13</strain>
    </source>
</reference>
<organism evidence="4">
    <name type="scientific">Demequina capsici</name>
    <dbReference type="NCBI Taxonomy" id="3075620"/>
    <lineage>
        <taxon>Bacteria</taxon>
        <taxon>Bacillati</taxon>
        <taxon>Actinomycetota</taxon>
        <taxon>Actinomycetes</taxon>
        <taxon>Micrococcales</taxon>
        <taxon>Demequinaceae</taxon>
        <taxon>Demequina</taxon>
    </lineage>
</organism>
<evidence type="ECO:0000313" key="4">
    <source>
        <dbReference type="EMBL" id="WNM28587.1"/>
    </source>
</evidence>
<dbReference type="Pfam" id="PF18367">
    <property type="entry name" value="Rv2175c_C"/>
    <property type="match status" value="1"/>
</dbReference>
<dbReference type="EMBL" id="CP134879">
    <property type="protein sequence ID" value="WNM25692.1"/>
    <property type="molecule type" value="Genomic_DNA"/>
</dbReference>
<dbReference type="AlphaFoldDB" id="A0AA96JAR1"/>
<dbReference type="Pfam" id="PF21531">
    <property type="entry name" value="Rv2175c_wHTH"/>
    <property type="match status" value="1"/>
</dbReference>
<dbReference type="KEGG" id="dcp:RN607_06155"/>
<evidence type="ECO:0000259" key="1">
    <source>
        <dbReference type="Pfam" id="PF18367"/>
    </source>
</evidence>
<dbReference type="Proteomes" id="UP001304125">
    <property type="component" value="Chromosome"/>
</dbReference>
<dbReference type="GO" id="GO:0003677">
    <property type="term" value="F:DNA binding"/>
    <property type="evidence" value="ECO:0007669"/>
    <property type="project" value="UniProtKB-KW"/>
</dbReference>
<accession>A0AA96JAR1</accession>
<dbReference type="EMBL" id="CP134880">
    <property type="protein sequence ID" value="WNM28587.1"/>
    <property type="molecule type" value="Genomic_DNA"/>
</dbReference>
<protein>
    <submittedName>
        <fullName evidence="4">Rv2175c family DNA-binding protein</fullName>
    </submittedName>
</protein>
<name>A0AA96JAR1_9MICO</name>
<feature type="domain" description="DNA-binding protein Rv2175c wHTH" evidence="2">
    <location>
        <begin position="2"/>
        <end position="51"/>
    </location>
</feature>
<feature type="domain" description="Rv2175c C-terminal" evidence="1">
    <location>
        <begin position="63"/>
        <end position="115"/>
    </location>
</feature>
<sequence>MSTDVEWLSIPEFASRISVRDARVRDLLRDRALIAVRRGENSALMLPADFIVPGDHAPHVLATLKGTLTVLFDAGFDDDAAMEWLFTFAEELGATPMAALREGQRAPVRRLAQALL</sequence>
<evidence type="ECO:0000313" key="5">
    <source>
        <dbReference type="Proteomes" id="UP001304125"/>
    </source>
</evidence>
<gene>
    <name evidence="3" type="ORF">RN606_05950</name>
    <name evidence="4" type="ORF">RN607_06155</name>
</gene>
<proteinExistence type="predicted"/>
<evidence type="ECO:0000313" key="3">
    <source>
        <dbReference type="EMBL" id="WNM25692.1"/>
    </source>
</evidence>
<dbReference type="InterPro" id="IPR048576">
    <property type="entry name" value="Rv2175c_wHTH"/>
</dbReference>
<keyword evidence="5" id="KW-1185">Reference proteome</keyword>
<dbReference type="RefSeq" id="WP_313501040.1">
    <property type="nucleotide sequence ID" value="NZ_CP134879.1"/>
</dbReference>
<dbReference type="InterPro" id="IPR041098">
    <property type="entry name" value="Rv2175c_C"/>
</dbReference>
<evidence type="ECO:0000259" key="2">
    <source>
        <dbReference type="Pfam" id="PF21531"/>
    </source>
</evidence>
<dbReference type="Proteomes" id="UP001303408">
    <property type="component" value="Chromosome"/>
</dbReference>
<keyword evidence="4" id="KW-0238">DNA-binding</keyword>